<gene>
    <name evidence="1" type="ORF">S01H1_39065</name>
</gene>
<proteinExistence type="predicted"/>
<reference evidence="1" key="1">
    <citation type="journal article" date="2014" name="Front. Microbiol.">
        <title>High frequency of phylogenetically diverse reductive dehalogenase-homologous genes in deep subseafloor sedimentary metagenomes.</title>
        <authorList>
            <person name="Kawai M."/>
            <person name="Futagami T."/>
            <person name="Toyoda A."/>
            <person name="Takaki Y."/>
            <person name="Nishi S."/>
            <person name="Hori S."/>
            <person name="Arai W."/>
            <person name="Tsubouchi T."/>
            <person name="Morono Y."/>
            <person name="Uchiyama I."/>
            <person name="Ito T."/>
            <person name="Fujiyama A."/>
            <person name="Inagaki F."/>
            <person name="Takami H."/>
        </authorList>
    </citation>
    <scope>NUCLEOTIDE SEQUENCE</scope>
    <source>
        <strain evidence="1">Expedition CK06-06</strain>
    </source>
</reference>
<accession>X0UWB2</accession>
<dbReference type="EMBL" id="BARS01024620">
    <property type="protein sequence ID" value="GAG10030.1"/>
    <property type="molecule type" value="Genomic_DNA"/>
</dbReference>
<protein>
    <submittedName>
        <fullName evidence="1">Uncharacterized protein</fullName>
    </submittedName>
</protein>
<dbReference type="AlphaFoldDB" id="X0UWB2"/>
<name>X0UWB2_9ZZZZ</name>
<feature type="non-terminal residue" evidence="1">
    <location>
        <position position="1"/>
    </location>
</feature>
<comment type="caution">
    <text evidence="1">The sequence shown here is derived from an EMBL/GenBank/DDBJ whole genome shotgun (WGS) entry which is preliminary data.</text>
</comment>
<evidence type="ECO:0000313" key="1">
    <source>
        <dbReference type="EMBL" id="GAG10030.1"/>
    </source>
</evidence>
<organism evidence="1">
    <name type="scientific">marine sediment metagenome</name>
    <dbReference type="NCBI Taxonomy" id="412755"/>
    <lineage>
        <taxon>unclassified sequences</taxon>
        <taxon>metagenomes</taxon>
        <taxon>ecological metagenomes</taxon>
    </lineage>
</organism>
<sequence>IAQLRREMSQLTGHYVKPVKPEKQADYIAHGSDKHAGMLGLRKAKEDDRPQTDGWALEDIVSYGPTVSPEFLEQLLRQKVNELEMKIPKTQSRDPLAPHFAPVVWHPPMSLAQITE</sequence>